<keyword evidence="10" id="KW-1185">Reference proteome</keyword>
<gene>
    <name evidence="9" type="ORF">NE398_12110</name>
</gene>
<evidence type="ECO:0000256" key="5">
    <source>
        <dbReference type="ARBA" id="ARBA00022989"/>
    </source>
</evidence>
<dbReference type="InterPro" id="IPR035952">
    <property type="entry name" value="Rhomboid-like_sf"/>
</dbReference>
<feature type="transmembrane region" description="Helical" evidence="7">
    <location>
        <begin position="276"/>
        <end position="294"/>
    </location>
</feature>
<evidence type="ECO:0000256" key="4">
    <source>
        <dbReference type="ARBA" id="ARBA00022801"/>
    </source>
</evidence>
<dbReference type="PANTHER" id="PTHR43731:SF14">
    <property type="entry name" value="PRESENILIN-ASSOCIATED RHOMBOID-LIKE PROTEIN, MITOCHONDRIAL"/>
    <property type="match status" value="1"/>
</dbReference>
<feature type="transmembrane region" description="Helical" evidence="7">
    <location>
        <begin position="300"/>
        <end position="317"/>
    </location>
</feature>
<keyword evidence="3 7" id="KW-0812">Transmembrane</keyword>
<dbReference type="Proteomes" id="UP001141183">
    <property type="component" value="Unassembled WGS sequence"/>
</dbReference>
<comment type="caution">
    <text evidence="9">The sequence shown here is derived from an EMBL/GenBank/DDBJ whole genome shotgun (WGS) entry which is preliminary data.</text>
</comment>
<keyword evidence="6 7" id="KW-0472">Membrane</keyword>
<dbReference type="GO" id="GO:0016020">
    <property type="term" value="C:membrane"/>
    <property type="evidence" value="ECO:0007669"/>
    <property type="project" value="UniProtKB-SubCell"/>
</dbReference>
<dbReference type="GeneID" id="93043785"/>
<dbReference type="InterPro" id="IPR050925">
    <property type="entry name" value="Rhomboid_protease_S54"/>
</dbReference>
<dbReference type="GO" id="GO:0006508">
    <property type="term" value="P:proteolysis"/>
    <property type="evidence" value="ECO:0007669"/>
    <property type="project" value="UniProtKB-KW"/>
</dbReference>
<proteinExistence type="inferred from homology"/>
<evidence type="ECO:0000256" key="2">
    <source>
        <dbReference type="ARBA" id="ARBA00009045"/>
    </source>
</evidence>
<feature type="transmembrane region" description="Helical" evidence="7">
    <location>
        <begin position="246"/>
        <end position="264"/>
    </location>
</feature>
<dbReference type="Gene3D" id="1.20.1540.10">
    <property type="entry name" value="Rhomboid-like"/>
    <property type="match status" value="1"/>
</dbReference>
<dbReference type="SUPFAM" id="SSF144091">
    <property type="entry name" value="Rhomboid-like"/>
    <property type="match status" value="1"/>
</dbReference>
<protein>
    <submittedName>
        <fullName evidence="9">Rhomboid family intramembrane serine protease</fullName>
    </submittedName>
</protein>
<keyword evidence="5 7" id="KW-1133">Transmembrane helix</keyword>
<dbReference type="InterPro" id="IPR022764">
    <property type="entry name" value="Peptidase_S54_rhomboid_dom"/>
</dbReference>
<comment type="similarity">
    <text evidence="2">Belongs to the peptidase S54 family.</text>
</comment>
<feature type="transmembrane region" description="Helical" evidence="7">
    <location>
        <begin position="223"/>
        <end position="240"/>
    </location>
</feature>
<evidence type="ECO:0000256" key="3">
    <source>
        <dbReference type="ARBA" id="ARBA00022692"/>
    </source>
</evidence>
<dbReference type="Pfam" id="PF01694">
    <property type="entry name" value="Rhomboid"/>
    <property type="match status" value="1"/>
</dbReference>
<evidence type="ECO:0000259" key="8">
    <source>
        <dbReference type="Pfam" id="PF01694"/>
    </source>
</evidence>
<keyword evidence="4" id="KW-0378">Hydrolase</keyword>
<evidence type="ECO:0000256" key="1">
    <source>
        <dbReference type="ARBA" id="ARBA00004141"/>
    </source>
</evidence>
<keyword evidence="9" id="KW-0645">Protease</keyword>
<dbReference type="AlphaFoldDB" id="A0A9X3XPV8"/>
<evidence type="ECO:0000313" key="9">
    <source>
        <dbReference type="EMBL" id="MDC4240902.1"/>
    </source>
</evidence>
<sequence>MEKFEKVFFNSITKELKFFMRDYYSNYHNKNKWIGLLDLDEVMVGVIVVKDSDEEVDFNEAREYLAKSLNKPFILNLIILTSGEYINYGESNYNKLIFSLKERKIIYCSNGSKAFIPIIDYIVNIDSKRRISFKEYKVTYTIIILNILLYLIEVIKSRNLIDIDIYTLIQMGAKVNVLINSGEIYRLLTSAFLHGGIIHIFFNMSALNIIGREVEAVYGSKRYIAIYVISALGGSVVSYLFKPNSISVGASGAIFGLLGAMLIFGLKERDKIGKQYMKNILETIGLNVIIGITIPNIDNFAHLGGLILGTITSFILFKKKNFKIN</sequence>
<dbReference type="GO" id="GO:0004252">
    <property type="term" value="F:serine-type endopeptidase activity"/>
    <property type="evidence" value="ECO:0007669"/>
    <property type="project" value="InterPro"/>
</dbReference>
<dbReference type="EMBL" id="JAMRYU010000012">
    <property type="protein sequence ID" value="MDC4240902.1"/>
    <property type="molecule type" value="Genomic_DNA"/>
</dbReference>
<evidence type="ECO:0000313" key="10">
    <source>
        <dbReference type="Proteomes" id="UP001141183"/>
    </source>
</evidence>
<comment type="subcellular location">
    <subcellularLocation>
        <location evidence="1">Membrane</location>
        <topology evidence="1">Multi-pass membrane protein</topology>
    </subcellularLocation>
</comment>
<evidence type="ECO:0000256" key="6">
    <source>
        <dbReference type="ARBA" id="ARBA00023136"/>
    </source>
</evidence>
<feature type="transmembrane region" description="Helical" evidence="7">
    <location>
        <begin position="191"/>
        <end position="211"/>
    </location>
</feature>
<dbReference type="PANTHER" id="PTHR43731">
    <property type="entry name" value="RHOMBOID PROTEASE"/>
    <property type="match status" value="1"/>
</dbReference>
<reference evidence="9" key="1">
    <citation type="submission" date="2022-05" db="EMBL/GenBank/DDBJ databases">
        <title>Draft genome sequence of Clostridium tertium strain CP3 isolated from Peru.</title>
        <authorList>
            <person name="Hurtado R."/>
            <person name="Lima L."/>
            <person name="Sousa T."/>
            <person name="Jaiswal A.K."/>
            <person name="Tiwari S."/>
            <person name="Maturrano L."/>
            <person name="Brenig B."/>
            <person name="Azevedo V."/>
        </authorList>
    </citation>
    <scope>NUCLEOTIDE SEQUENCE</scope>
    <source>
        <strain evidence="9">CP3</strain>
    </source>
</reference>
<evidence type="ECO:0000256" key="7">
    <source>
        <dbReference type="SAM" id="Phobius"/>
    </source>
</evidence>
<name>A0A9X3XPV8_9CLOT</name>
<feature type="transmembrane region" description="Helical" evidence="7">
    <location>
        <begin position="138"/>
        <end position="155"/>
    </location>
</feature>
<accession>A0A9X3XPV8</accession>
<organism evidence="9 10">
    <name type="scientific">Clostridium tertium</name>
    <dbReference type="NCBI Taxonomy" id="1559"/>
    <lineage>
        <taxon>Bacteria</taxon>
        <taxon>Bacillati</taxon>
        <taxon>Bacillota</taxon>
        <taxon>Clostridia</taxon>
        <taxon>Eubacteriales</taxon>
        <taxon>Clostridiaceae</taxon>
        <taxon>Clostridium</taxon>
    </lineage>
</organism>
<feature type="domain" description="Peptidase S54 rhomboid" evidence="8">
    <location>
        <begin position="182"/>
        <end position="318"/>
    </location>
</feature>
<dbReference type="RefSeq" id="WP_008677979.1">
    <property type="nucleotide sequence ID" value="NZ_BAAACM010000015.1"/>
</dbReference>